<organism evidence="1 3">
    <name type="scientific">Iodobacter fluviatilis</name>
    <dbReference type="NCBI Taxonomy" id="537"/>
    <lineage>
        <taxon>Bacteria</taxon>
        <taxon>Pseudomonadati</taxon>
        <taxon>Pseudomonadota</taxon>
        <taxon>Betaproteobacteria</taxon>
        <taxon>Neisseriales</taxon>
        <taxon>Chitinibacteraceae</taxon>
        <taxon>Iodobacter</taxon>
    </lineage>
</organism>
<evidence type="ECO:0000313" key="1">
    <source>
        <dbReference type="EMBL" id="STQ91715.1"/>
    </source>
</evidence>
<evidence type="ECO:0000313" key="4">
    <source>
        <dbReference type="Proteomes" id="UP000295794"/>
    </source>
</evidence>
<reference evidence="2 4" key="2">
    <citation type="submission" date="2019-03" db="EMBL/GenBank/DDBJ databases">
        <title>Genomic Encyclopedia of Type Strains, Phase IV (KMG-IV): sequencing the most valuable type-strain genomes for metagenomic binning, comparative biology and taxonomic classification.</title>
        <authorList>
            <person name="Goeker M."/>
        </authorList>
    </citation>
    <scope>NUCLEOTIDE SEQUENCE [LARGE SCALE GENOMIC DNA]</scope>
    <source>
        <strain evidence="2 4">DSM 3764</strain>
    </source>
</reference>
<proteinExistence type="predicted"/>
<reference evidence="1 3" key="1">
    <citation type="submission" date="2018-06" db="EMBL/GenBank/DDBJ databases">
        <authorList>
            <consortium name="Pathogen Informatics"/>
            <person name="Doyle S."/>
        </authorList>
    </citation>
    <scope>NUCLEOTIDE SEQUENCE [LARGE SCALE GENOMIC DNA]</scope>
    <source>
        <strain evidence="1 3">NCTC11159</strain>
    </source>
</reference>
<accession>A0A377QAI0</accession>
<dbReference type="EMBL" id="SMBT01000025">
    <property type="protein sequence ID" value="TCU81199.1"/>
    <property type="molecule type" value="Genomic_DNA"/>
</dbReference>
<evidence type="ECO:0000313" key="3">
    <source>
        <dbReference type="Proteomes" id="UP000255108"/>
    </source>
</evidence>
<name>A0A377QAI0_9NEIS</name>
<evidence type="ECO:0000313" key="2">
    <source>
        <dbReference type="EMBL" id="TCU81199.1"/>
    </source>
</evidence>
<dbReference type="EMBL" id="UGHR01000001">
    <property type="protein sequence ID" value="STQ91715.1"/>
    <property type="molecule type" value="Genomic_DNA"/>
</dbReference>
<gene>
    <name evidence="2" type="ORF">EV682_1252</name>
    <name evidence="1" type="ORF">NCTC11159_02792</name>
</gene>
<dbReference type="Proteomes" id="UP000255108">
    <property type="component" value="Unassembled WGS sequence"/>
</dbReference>
<dbReference type="AlphaFoldDB" id="A0A377QAI0"/>
<sequence length="113" mass="11903">MIRATIIAAALGFGAGWLVNGWWQDALELVAQKAAISAAVKTQAKSEAIASAVEERLAALKITERIIERGVIREVKTNSTIYSRECLPAAGRLLINAAAKGHAASQPVGALPR</sequence>
<dbReference type="Proteomes" id="UP000295794">
    <property type="component" value="Unassembled WGS sequence"/>
</dbReference>
<protein>
    <submittedName>
        <fullName evidence="1">Uncharacterized protein</fullName>
    </submittedName>
</protein>
<dbReference type="RefSeq" id="WP_115227896.1">
    <property type="nucleotide sequence ID" value="NZ_CAWOLO010000025.1"/>
</dbReference>
<keyword evidence="4" id="KW-1185">Reference proteome</keyword>
<dbReference type="OrthoDB" id="8966773at2"/>